<evidence type="ECO:0000256" key="7">
    <source>
        <dbReference type="ARBA" id="ARBA00023133"/>
    </source>
</evidence>
<evidence type="ECO:0000256" key="11">
    <source>
        <dbReference type="ARBA" id="ARBA00032837"/>
    </source>
</evidence>
<keyword evidence="16" id="KW-0460">Magnesium</keyword>
<keyword evidence="9" id="KW-0627">Porphyrin biosynthesis</keyword>
<feature type="binding site" evidence="14">
    <location>
        <position position="216"/>
    </location>
    <ligand>
        <name>5-aminolevulinate</name>
        <dbReference type="ChEBI" id="CHEBI:356416"/>
        <label>1</label>
    </ligand>
</feature>
<evidence type="ECO:0000256" key="12">
    <source>
        <dbReference type="ARBA" id="ARBA00047651"/>
    </source>
</evidence>
<organism evidence="18 19">
    <name type="scientific">Orenia marismortui</name>
    <dbReference type="NCBI Taxonomy" id="46469"/>
    <lineage>
        <taxon>Bacteria</taxon>
        <taxon>Bacillati</taxon>
        <taxon>Bacillota</taxon>
        <taxon>Clostridia</taxon>
        <taxon>Halanaerobiales</taxon>
        <taxon>Halobacteroidaceae</taxon>
        <taxon>Orenia</taxon>
    </lineage>
</organism>
<keyword evidence="15" id="KW-0862">Zinc</keyword>
<dbReference type="GO" id="GO:0004655">
    <property type="term" value="F:porphobilinogen synthase activity"/>
    <property type="evidence" value="ECO:0007669"/>
    <property type="project" value="UniProtKB-EC"/>
</dbReference>
<keyword evidence="15" id="KW-0479">Metal-binding</keyword>
<feature type="binding site" evidence="15">
    <location>
        <position position="119"/>
    </location>
    <ligand>
        <name>Zn(2+)</name>
        <dbReference type="ChEBI" id="CHEBI:29105"/>
        <note>catalytic</note>
    </ligand>
</feature>
<dbReference type="EC" id="4.2.1.24" evidence="5"/>
<feature type="binding site" evidence="16">
    <location>
        <position position="232"/>
    </location>
    <ligand>
        <name>Mg(2+)</name>
        <dbReference type="ChEBI" id="CHEBI:18420"/>
    </ligand>
</feature>
<evidence type="ECO:0000256" key="5">
    <source>
        <dbReference type="ARBA" id="ARBA00012053"/>
    </source>
</evidence>
<dbReference type="PANTHER" id="PTHR11458:SF0">
    <property type="entry name" value="DELTA-AMINOLEVULINIC ACID DEHYDRATASE"/>
    <property type="match status" value="1"/>
</dbReference>
<evidence type="ECO:0000256" key="14">
    <source>
        <dbReference type="PIRSR" id="PIRSR001415-2"/>
    </source>
</evidence>
<dbReference type="CDD" id="cd00384">
    <property type="entry name" value="ALAD_PBGS"/>
    <property type="match status" value="1"/>
</dbReference>
<dbReference type="PRINTS" id="PR00144">
    <property type="entry name" value="DALDHYDRTASE"/>
</dbReference>
<keyword evidence="8" id="KW-0456">Lyase</keyword>
<feature type="binding site" evidence="14">
    <location>
        <position position="312"/>
    </location>
    <ligand>
        <name>5-aminolevulinate</name>
        <dbReference type="ChEBI" id="CHEBI:356416"/>
        <label>2</label>
    </ligand>
</feature>
<feature type="binding site" evidence="15">
    <location>
        <position position="129"/>
    </location>
    <ligand>
        <name>Zn(2+)</name>
        <dbReference type="ChEBI" id="CHEBI:29105"/>
        <note>catalytic</note>
    </ligand>
</feature>
<comment type="subunit">
    <text evidence="4">Homooctamer.</text>
</comment>
<dbReference type="FunFam" id="3.20.20.70:FF:000019">
    <property type="entry name" value="Delta-aminolevulinic acid dehydratase"/>
    <property type="match status" value="1"/>
</dbReference>
<feature type="binding site" evidence="14">
    <location>
        <position position="273"/>
    </location>
    <ligand>
        <name>5-aminolevulinate</name>
        <dbReference type="ChEBI" id="CHEBI:356416"/>
        <label>2</label>
    </ligand>
</feature>
<evidence type="ECO:0000256" key="3">
    <source>
        <dbReference type="ARBA" id="ARBA00008055"/>
    </source>
</evidence>
<accession>A0A4R8H3X5</accession>
<dbReference type="EMBL" id="SOEG01000013">
    <property type="protein sequence ID" value="TDX51388.1"/>
    <property type="molecule type" value="Genomic_DNA"/>
</dbReference>
<comment type="pathway">
    <text evidence="2">Porphyrin-containing compound metabolism; protoporphyrin-IX biosynthesis; coproporphyrinogen-III from 5-aminolevulinate: step 1/4.</text>
</comment>
<evidence type="ECO:0000256" key="10">
    <source>
        <dbReference type="ARBA" id="ARBA00025628"/>
    </source>
</evidence>
<dbReference type="SMART" id="SM01004">
    <property type="entry name" value="ALAD"/>
    <property type="match status" value="1"/>
</dbReference>
<dbReference type="Pfam" id="PF00490">
    <property type="entry name" value="ALAD"/>
    <property type="match status" value="1"/>
</dbReference>
<evidence type="ECO:0000256" key="15">
    <source>
        <dbReference type="PIRSR" id="PIRSR001415-3"/>
    </source>
</evidence>
<comment type="caution">
    <text evidence="18">The sequence shown here is derived from an EMBL/GenBank/DDBJ whole genome shotgun (WGS) entry which is preliminary data.</text>
</comment>
<protein>
    <recommendedName>
        <fullName evidence="6">Delta-aminolevulinic acid dehydratase</fullName>
        <ecNumber evidence="5">4.2.1.24</ecNumber>
    </recommendedName>
    <alternativeName>
        <fullName evidence="11">Porphobilinogen synthase</fullName>
    </alternativeName>
</protein>
<feature type="active site" description="Schiff-base intermediate with substrate" evidence="13">
    <location>
        <position position="194"/>
    </location>
</feature>
<evidence type="ECO:0000256" key="4">
    <source>
        <dbReference type="ARBA" id="ARBA00011823"/>
    </source>
</evidence>
<dbReference type="PIRSF" id="PIRSF001415">
    <property type="entry name" value="Porphbilin_synth"/>
    <property type="match status" value="1"/>
</dbReference>
<feature type="active site" description="Schiff-base intermediate with substrate" evidence="13">
    <location>
        <position position="247"/>
    </location>
</feature>
<dbReference type="UniPathway" id="UPA00251">
    <property type="reaction ID" value="UER00318"/>
</dbReference>
<evidence type="ECO:0000313" key="18">
    <source>
        <dbReference type="EMBL" id="TDX51388.1"/>
    </source>
</evidence>
<dbReference type="Gene3D" id="3.20.20.70">
    <property type="entry name" value="Aldolase class I"/>
    <property type="match status" value="1"/>
</dbReference>
<keyword evidence="19" id="KW-1185">Reference proteome</keyword>
<evidence type="ECO:0000256" key="13">
    <source>
        <dbReference type="PIRSR" id="PIRSR001415-1"/>
    </source>
</evidence>
<dbReference type="GO" id="GO:0006782">
    <property type="term" value="P:protoporphyrinogen IX biosynthetic process"/>
    <property type="evidence" value="ECO:0007669"/>
    <property type="project" value="UniProtKB-UniPathway"/>
</dbReference>
<sequence>MDLIHRPRRLRTTAGIRNLVRETKLNKEDFIYPLFVIGGEGIKEEIPSMPGNYHCSLDQLMIEVEEIVKLGIGGILLFGIPDHKDEIGSSAWSEDGIVQQACRKIKEEYPELLLITDVCLCQYTSHGHCGTLEDGCLLNDPTLENLAKVALSHAKAGADMVAPSDMMDGRVIAIREKLDQACYDDVAIMSYSAKYASAFYGPFRDAAHSAPKQGDRKSYQMDPANSDEALREMKLDLDESADIIMVKPALAYLDIIRRAKDNFITPIAAYNVSGEYAMIKAAAEKDWVNEKAIVLEMLTSIKRAGAEIIITYWAKDAAKWINDY</sequence>
<dbReference type="GO" id="GO:0005829">
    <property type="term" value="C:cytosol"/>
    <property type="evidence" value="ECO:0007669"/>
    <property type="project" value="TreeGrafter"/>
</dbReference>
<comment type="function">
    <text evidence="10">Catalyzes an early step in the biosynthesis of tetrapyrroles. Binds two molecules of 5-aminolevulinate per subunit, each at a distinct site, and catalyzes their condensation to form porphobilinogen.</text>
</comment>
<proteinExistence type="inferred from homology"/>
<evidence type="ECO:0000256" key="1">
    <source>
        <dbReference type="ARBA" id="ARBA00001947"/>
    </source>
</evidence>
<dbReference type="STRING" id="926561.GCA_000379025_01542"/>
<comment type="catalytic activity">
    <reaction evidence="12">
        <text>2 5-aminolevulinate = porphobilinogen + 2 H2O + H(+)</text>
        <dbReference type="Rhea" id="RHEA:24064"/>
        <dbReference type="ChEBI" id="CHEBI:15377"/>
        <dbReference type="ChEBI" id="CHEBI:15378"/>
        <dbReference type="ChEBI" id="CHEBI:58126"/>
        <dbReference type="ChEBI" id="CHEBI:356416"/>
        <dbReference type="EC" id="4.2.1.24"/>
    </reaction>
</comment>
<evidence type="ECO:0000256" key="2">
    <source>
        <dbReference type="ARBA" id="ARBA00004694"/>
    </source>
</evidence>
<dbReference type="InterPro" id="IPR013785">
    <property type="entry name" value="Aldolase_TIM"/>
</dbReference>
<dbReference type="GO" id="GO:0008270">
    <property type="term" value="F:zinc ion binding"/>
    <property type="evidence" value="ECO:0007669"/>
    <property type="project" value="TreeGrafter"/>
</dbReference>
<reference evidence="18 19" key="1">
    <citation type="submission" date="2019-03" db="EMBL/GenBank/DDBJ databases">
        <title>Subsurface microbial communities from deep shales in Ohio and West Virginia, USA.</title>
        <authorList>
            <person name="Wrighton K."/>
        </authorList>
    </citation>
    <scope>NUCLEOTIDE SEQUENCE [LARGE SCALE GENOMIC DNA]</scope>
    <source>
        <strain evidence="18 19">MSL 6dP</strain>
    </source>
</reference>
<dbReference type="PANTHER" id="PTHR11458">
    <property type="entry name" value="DELTA-AMINOLEVULINIC ACID DEHYDRATASE"/>
    <property type="match status" value="1"/>
</dbReference>
<evidence type="ECO:0000256" key="17">
    <source>
        <dbReference type="RuleBase" id="RU004161"/>
    </source>
</evidence>
<name>A0A4R8H3X5_9FIRM</name>
<dbReference type="NCBIfam" id="NF006762">
    <property type="entry name" value="PRK09283.1"/>
    <property type="match status" value="1"/>
</dbReference>
<evidence type="ECO:0000313" key="19">
    <source>
        <dbReference type="Proteomes" id="UP000295832"/>
    </source>
</evidence>
<evidence type="ECO:0000256" key="9">
    <source>
        <dbReference type="ARBA" id="ARBA00023244"/>
    </source>
</evidence>
<dbReference type="SUPFAM" id="SSF51569">
    <property type="entry name" value="Aldolase"/>
    <property type="match status" value="1"/>
</dbReference>
<keyword evidence="7" id="KW-0350">Heme biosynthesis</keyword>
<gene>
    <name evidence="18" type="ORF">C7959_11333</name>
</gene>
<dbReference type="RefSeq" id="WP_134116707.1">
    <property type="nucleotide sequence ID" value="NZ_SOEG01000013.1"/>
</dbReference>
<evidence type="ECO:0000256" key="6">
    <source>
        <dbReference type="ARBA" id="ARBA00020771"/>
    </source>
</evidence>
<feature type="binding site" evidence="15">
    <location>
        <position position="121"/>
    </location>
    <ligand>
        <name>Zn(2+)</name>
        <dbReference type="ChEBI" id="CHEBI:29105"/>
        <note>catalytic</note>
    </ligand>
</feature>
<dbReference type="InterPro" id="IPR001731">
    <property type="entry name" value="ALAD"/>
</dbReference>
<dbReference type="AlphaFoldDB" id="A0A4R8H3X5"/>
<evidence type="ECO:0000256" key="8">
    <source>
        <dbReference type="ARBA" id="ARBA00023239"/>
    </source>
</evidence>
<feature type="binding site" evidence="14">
    <location>
        <position position="204"/>
    </location>
    <ligand>
        <name>5-aminolevulinate</name>
        <dbReference type="ChEBI" id="CHEBI:356416"/>
        <label>1</label>
    </ligand>
</feature>
<evidence type="ECO:0000256" key="16">
    <source>
        <dbReference type="PIRSR" id="PIRSR001415-5"/>
    </source>
</evidence>
<comment type="similarity">
    <text evidence="3 17">Belongs to the ALAD family.</text>
</comment>
<comment type="cofactor">
    <cofactor evidence="1">
        <name>Zn(2+)</name>
        <dbReference type="ChEBI" id="CHEBI:29105"/>
    </cofactor>
</comment>
<dbReference type="Proteomes" id="UP000295832">
    <property type="component" value="Unassembled WGS sequence"/>
</dbReference>